<dbReference type="AlphaFoldDB" id="V7HXV7"/>
<feature type="transmembrane region" description="Helical" evidence="1">
    <location>
        <begin position="6"/>
        <end position="25"/>
    </location>
</feature>
<dbReference type="EMBL" id="AWWH01000012">
    <property type="protein sequence ID" value="ETA75079.1"/>
    <property type="molecule type" value="Genomic_DNA"/>
</dbReference>
<name>V7HXV7_9LACO</name>
<dbReference type="PATRIC" id="fig|1392007.3.peg.98"/>
<gene>
    <name evidence="3" type="ORF">LEQ_1426</name>
</gene>
<evidence type="ECO:0000259" key="2">
    <source>
        <dbReference type="Pfam" id="PF18050"/>
    </source>
</evidence>
<accession>V7HXV7</accession>
<reference evidence="3 4" key="1">
    <citation type="journal article" date="2014" name="Genome Announc.">
        <title>The Genome of the Predominant Equine Lactobacillus Species, Lactobacillus equi, Is Reflective of Its Lifestyle Adaptations to an Herbivorous Host.</title>
        <authorList>
            <person name="O'Donnell M.M."/>
            <person name="Harris H.M."/>
            <person name="O'Toole P.W."/>
            <person name="Ross R.P."/>
        </authorList>
    </citation>
    <scope>NUCLEOTIDE SEQUENCE [LARGE SCALE GENOMIC DNA]</scope>
    <source>
        <strain evidence="3 4">DPC 6820</strain>
    </source>
</reference>
<keyword evidence="4" id="KW-1185">Reference proteome</keyword>
<keyword evidence="1" id="KW-0812">Transmembrane</keyword>
<evidence type="ECO:0000256" key="1">
    <source>
        <dbReference type="SAM" id="Phobius"/>
    </source>
</evidence>
<dbReference type="Proteomes" id="UP000018559">
    <property type="component" value="Unassembled WGS sequence"/>
</dbReference>
<evidence type="ECO:0000313" key="3">
    <source>
        <dbReference type="EMBL" id="ETA75079.1"/>
    </source>
</evidence>
<dbReference type="SUPFAM" id="SSF50891">
    <property type="entry name" value="Cyclophilin-like"/>
    <property type="match status" value="1"/>
</dbReference>
<protein>
    <recommendedName>
        <fullName evidence="2">Cyclophilin-like domain-containing protein</fullName>
    </recommendedName>
</protein>
<dbReference type="Pfam" id="PF18050">
    <property type="entry name" value="Cyclophil_like2"/>
    <property type="match status" value="1"/>
</dbReference>
<dbReference type="Gene3D" id="2.40.100.20">
    <property type="match status" value="1"/>
</dbReference>
<sequence>MYMHQRGIIVTLLGLILLAFVALFIRQNRVQSTTKVKTADITMTNQKDSAIASYQIMVSFNGRSFTATLNDSPVARAIQKQIPFTVSFIAYGNGQEKIGDLPFTPQLGNYNYDDNGQKGKLAYWQPDNRLVLYHGPVGSYPGIKVIGSFDNAKAVYALKKMADNTEVTFSK</sequence>
<organism evidence="3 4">
    <name type="scientific">Ligilactobacillus equi DPC 6820</name>
    <dbReference type="NCBI Taxonomy" id="1392007"/>
    <lineage>
        <taxon>Bacteria</taxon>
        <taxon>Bacillati</taxon>
        <taxon>Bacillota</taxon>
        <taxon>Bacilli</taxon>
        <taxon>Lactobacillales</taxon>
        <taxon>Lactobacillaceae</taxon>
        <taxon>Ligilactobacillus</taxon>
    </lineage>
</organism>
<keyword evidence="1" id="KW-1133">Transmembrane helix</keyword>
<proteinExistence type="predicted"/>
<comment type="caution">
    <text evidence="3">The sequence shown here is derived from an EMBL/GenBank/DDBJ whole genome shotgun (WGS) entry which is preliminary data.</text>
</comment>
<feature type="domain" description="Cyclophilin-like" evidence="2">
    <location>
        <begin position="59"/>
        <end position="170"/>
    </location>
</feature>
<dbReference type="InterPro" id="IPR041183">
    <property type="entry name" value="Cyclophilin-like"/>
</dbReference>
<dbReference type="InterPro" id="IPR029000">
    <property type="entry name" value="Cyclophilin-like_dom_sf"/>
</dbReference>
<keyword evidence="1" id="KW-0472">Membrane</keyword>
<evidence type="ECO:0000313" key="4">
    <source>
        <dbReference type="Proteomes" id="UP000018559"/>
    </source>
</evidence>